<dbReference type="AlphaFoldDB" id="A0A177WXR5"/>
<feature type="domain" description="C2 NT-type" evidence="1">
    <location>
        <begin position="3"/>
        <end position="137"/>
    </location>
</feature>
<dbReference type="EMBL" id="DS022312">
    <property type="protein sequence ID" value="OAJ44454.1"/>
    <property type="molecule type" value="Genomic_DNA"/>
</dbReference>
<accession>A0A177WXR5</accession>
<dbReference type="InterPro" id="IPR019448">
    <property type="entry name" value="NT-C2"/>
</dbReference>
<dbReference type="OrthoDB" id="3365224at2759"/>
<sequence length="214" mass="23814">MSLFTPANRKVKFHCRCTIHELSNLPYVSGLYFAKWKLTSGSAAKGSTQRSTVKDHQVVWNNEFEFEVTLIIGKEDMMLQSSDLRISEIVGTRNTEKVGIVLLNLAEAAGQKTLSRKILLQETKLNSILRVTLHMELIKGDSSTFHTPTVKSRTGLESPLDAVRGETLERRITQEPGAFPVETESTSVLQRLSTIGSSEHAEVIDQIFANANRA</sequence>
<dbReference type="PANTHER" id="PTHR21456">
    <property type="entry name" value="FAMILY WITH SEQUENCE SIMILARITY 102"/>
    <property type="match status" value="1"/>
</dbReference>
<evidence type="ECO:0000313" key="2">
    <source>
        <dbReference type="EMBL" id="OAJ44454.1"/>
    </source>
</evidence>
<protein>
    <recommendedName>
        <fullName evidence="1">C2 NT-type domain-containing protein</fullName>
    </recommendedName>
</protein>
<dbReference type="STRING" id="403673.A0A177WXR5"/>
<proteinExistence type="predicted"/>
<evidence type="ECO:0000259" key="1">
    <source>
        <dbReference type="PROSITE" id="PS51840"/>
    </source>
</evidence>
<gene>
    <name evidence="2" type="ORF">BDEG_27679</name>
</gene>
<organism evidence="2 3">
    <name type="scientific">Batrachochytrium dendrobatidis (strain JEL423)</name>
    <dbReference type="NCBI Taxonomy" id="403673"/>
    <lineage>
        <taxon>Eukaryota</taxon>
        <taxon>Fungi</taxon>
        <taxon>Fungi incertae sedis</taxon>
        <taxon>Chytridiomycota</taxon>
        <taxon>Chytridiomycota incertae sedis</taxon>
        <taxon>Chytridiomycetes</taxon>
        <taxon>Rhizophydiales</taxon>
        <taxon>Rhizophydiales incertae sedis</taxon>
        <taxon>Batrachochytrium</taxon>
    </lineage>
</organism>
<dbReference type="PROSITE" id="PS51840">
    <property type="entry name" value="C2_NT"/>
    <property type="match status" value="1"/>
</dbReference>
<dbReference type="VEuPathDB" id="FungiDB:BDEG_27679"/>
<reference evidence="2 3" key="2">
    <citation type="submission" date="2016-05" db="EMBL/GenBank/DDBJ databases">
        <title>Lineage-specific infection strategies underlie the spectrum of fungal disease in amphibians.</title>
        <authorList>
            <person name="Cuomo C.A."/>
            <person name="Farrer R.A."/>
            <person name="James T."/>
            <person name="Longcore J."/>
            <person name="Birren B."/>
        </authorList>
    </citation>
    <scope>NUCLEOTIDE SEQUENCE [LARGE SCALE GENOMIC DNA]</scope>
    <source>
        <strain evidence="2 3">JEL423</strain>
    </source>
</reference>
<evidence type="ECO:0000313" key="3">
    <source>
        <dbReference type="Proteomes" id="UP000077115"/>
    </source>
</evidence>
<reference evidence="2 3" key="1">
    <citation type="submission" date="2006-10" db="EMBL/GenBank/DDBJ databases">
        <title>The Genome Sequence of Batrachochytrium dendrobatidis JEL423.</title>
        <authorList>
            <consortium name="The Broad Institute Genome Sequencing Platform"/>
            <person name="Birren B."/>
            <person name="Lander E."/>
            <person name="Galagan J."/>
            <person name="Cuomo C."/>
            <person name="Devon K."/>
            <person name="Jaffe D."/>
            <person name="Butler J."/>
            <person name="Alvarez P."/>
            <person name="Gnerre S."/>
            <person name="Grabherr M."/>
            <person name="Kleber M."/>
            <person name="Mauceli E."/>
            <person name="Brockman W."/>
            <person name="Young S."/>
            <person name="LaButti K."/>
            <person name="Sykes S."/>
            <person name="DeCaprio D."/>
            <person name="Crawford M."/>
            <person name="Koehrsen M."/>
            <person name="Engels R."/>
            <person name="Montgomery P."/>
            <person name="Pearson M."/>
            <person name="Howarth C."/>
            <person name="Larson L."/>
            <person name="White J."/>
            <person name="O'Leary S."/>
            <person name="Kodira C."/>
            <person name="Zeng Q."/>
            <person name="Yandava C."/>
            <person name="Alvarado L."/>
            <person name="Longcore J."/>
            <person name="James T."/>
        </authorList>
    </citation>
    <scope>NUCLEOTIDE SEQUENCE [LARGE SCALE GENOMIC DNA]</scope>
    <source>
        <strain evidence="2 3">JEL423</strain>
    </source>
</reference>
<dbReference type="PANTHER" id="PTHR21456:SF1">
    <property type="entry name" value="C2 NT-TYPE DOMAIN-CONTAINING PROTEIN"/>
    <property type="match status" value="1"/>
</dbReference>
<dbReference type="Proteomes" id="UP000077115">
    <property type="component" value="Unassembled WGS sequence"/>
</dbReference>
<name>A0A177WXR5_BATDL</name>
<dbReference type="InterPro" id="IPR039931">
    <property type="entry name" value="EEIG1/2-like"/>
</dbReference>
<dbReference type="Pfam" id="PF10358">
    <property type="entry name" value="NT-C2"/>
    <property type="match status" value="1"/>
</dbReference>